<sequence length="564" mass="62268">MRSTWNRILAYKAELILRSINLHDLRTVRGILNRRGLLPAGHVLSSCNLELLSGLFLSGGPTDDRGGLRSSPLFDAEHYLSQAGSGAAAKNPLRHYLHQGWLQGLRPNPGFDPLWYLRANPDVRVLGCEPLTHYATRGRREMREPGPRGSDPAGGEFPPVLPQVEPTEPREDEWDALIPREHAAEPRVDVIIPVYAGRTEALRSIQRALAARNLCPAEIVVIDDASPDPALAMRLRHLADRGLITLLRNEGNLGFVGSVNRGIRLHPGRDVVLLNADTEVFGNWLDRLRNAALSHAGIGTVTPLSSDATILSYPIRLRNNSMPLELGDRELDELAAGLAPELVEIPTGVGFCLYIRRACLDAVGPFDAERFGRGYGEENDFCRRALKAGWRSMAAPHVYVRHYGGRSFRQEKQERIEAALRTMRQLHPDYGRVVARFIRDDPLAPCRERLDEARVRRAVPSAVLTLGRTSRATEEPFPGLWLLPDVGPSLGRFRLEADVVPVAPNLAPVDLRAPVEVVAERLRRLGVAEVRIAEGWTDGRRAARLLSAAAFAGIPASRNGPVQT</sequence>
<feature type="region of interest" description="Disordered" evidence="4">
    <location>
        <begin position="140"/>
        <end position="166"/>
    </location>
</feature>
<accession>A0A1H9FEQ0</accession>
<evidence type="ECO:0000256" key="4">
    <source>
        <dbReference type="SAM" id="MobiDB-lite"/>
    </source>
</evidence>
<dbReference type="GO" id="GO:0016757">
    <property type="term" value="F:glycosyltransferase activity"/>
    <property type="evidence" value="ECO:0007669"/>
    <property type="project" value="UniProtKB-KW"/>
</dbReference>
<proteinExistence type="inferred from homology"/>
<evidence type="ECO:0000256" key="1">
    <source>
        <dbReference type="ARBA" id="ARBA00006739"/>
    </source>
</evidence>
<dbReference type="STRING" id="1855383.SAMN05216548_10495"/>
<feature type="domain" description="Glycosyltransferase 2-like" evidence="5">
    <location>
        <begin position="190"/>
        <end position="304"/>
    </location>
</feature>
<keyword evidence="2" id="KW-0328">Glycosyltransferase</keyword>
<evidence type="ECO:0000313" key="6">
    <source>
        <dbReference type="EMBL" id="SEQ36392.1"/>
    </source>
</evidence>
<keyword evidence="7" id="KW-1185">Reference proteome</keyword>
<dbReference type="OrthoDB" id="9771846at2"/>
<evidence type="ECO:0000256" key="3">
    <source>
        <dbReference type="ARBA" id="ARBA00022679"/>
    </source>
</evidence>
<dbReference type="InterPro" id="IPR029044">
    <property type="entry name" value="Nucleotide-diphossugar_trans"/>
</dbReference>
<dbReference type="AlphaFoldDB" id="A0A1H9FEQ0"/>
<protein>
    <submittedName>
        <fullName evidence="6">Glycosyltransferase, GT2 family</fullName>
    </submittedName>
</protein>
<name>A0A1H9FEQ0_9HYPH</name>
<evidence type="ECO:0000259" key="5">
    <source>
        <dbReference type="Pfam" id="PF00535"/>
    </source>
</evidence>
<organism evidence="6 7">
    <name type="scientific">Faunimonas pinastri</name>
    <dbReference type="NCBI Taxonomy" id="1855383"/>
    <lineage>
        <taxon>Bacteria</taxon>
        <taxon>Pseudomonadati</taxon>
        <taxon>Pseudomonadota</taxon>
        <taxon>Alphaproteobacteria</taxon>
        <taxon>Hyphomicrobiales</taxon>
        <taxon>Afifellaceae</taxon>
        <taxon>Faunimonas</taxon>
    </lineage>
</organism>
<dbReference type="EMBL" id="FOFG01000004">
    <property type="protein sequence ID" value="SEQ36392.1"/>
    <property type="molecule type" value="Genomic_DNA"/>
</dbReference>
<dbReference type="Proteomes" id="UP000199647">
    <property type="component" value="Unassembled WGS sequence"/>
</dbReference>
<evidence type="ECO:0000256" key="2">
    <source>
        <dbReference type="ARBA" id="ARBA00022676"/>
    </source>
</evidence>
<dbReference type="InterPro" id="IPR001173">
    <property type="entry name" value="Glyco_trans_2-like"/>
</dbReference>
<gene>
    <name evidence="6" type="ORF">SAMN05216548_10495</name>
</gene>
<reference evidence="6 7" key="1">
    <citation type="submission" date="2016-10" db="EMBL/GenBank/DDBJ databases">
        <authorList>
            <person name="de Groot N.N."/>
        </authorList>
    </citation>
    <scope>NUCLEOTIDE SEQUENCE [LARGE SCALE GENOMIC DNA]</scope>
    <source>
        <strain evidence="6 7">A52C2</strain>
    </source>
</reference>
<dbReference type="PANTHER" id="PTHR43179:SF12">
    <property type="entry name" value="GALACTOFURANOSYLTRANSFERASE GLFT2"/>
    <property type="match status" value="1"/>
</dbReference>
<comment type="similarity">
    <text evidence="1">Belongs to the glycosyltransferase 2 family.</text>
</comment>
<dbReference type="PANTHER" id="PTHR43179">
    <property type="entry name" value="RHAMNOSYLTRANSFERASE WBBL"/>
    <property type="match status" value="1"/>
</dbReference>
<evidence type="ECO:0000313" key="7">
    <source>
        <dbReference type="Proteomes" id="UP000199647"/>
    </source>
</evidence>
<keyword evidence="3 6" id="KW-0808">Transferase</keyword>
<dbReference type="Pfam" id="PF00535">
    <property type="entry name" value="Glycos_transf_2"/>
    <property type="match status" value="1"/>
</dbReference>
<dbReference type="SUPFAM" id="SSF53448">
    <property type="entry name" value="Nucleotide-diphospho-sugar transferases"/>
    <property type="match status" value="1"/>
</dbReference>
<dbReference type="Gene3D" id="3.90.550.10">
    <property type="entry name" value="Spore Coat Polysaccharide Biosynthesis Protein SpsA, Chain A"/>
    <property type="match status" value="1"/>
</dbReference>